<protein>
    <submittedName>
        <fullName evidence="1 2">Uncharacterized protein</fullName>
    </submittedName>
</protein>
<reference evidence="2" key="3">
    <citation type="submission" date="2020-05" db="UniProtKB">
        <authorList>
            <consortium name="EnsemblMetazoa"/>
        </authorList>
    </citation>
    <scope>IDENTIFICATION</scope>
    <source>
        <strain evidence="2">USDA</strain>
    </source>
</reference>
<name>E0VK12_PEDHC</name>
<sequence length="58" mass="7087">MRRKETRFDFVSTKTAKEARKQRMKYRKCENHFRRNSVAINVNFKFFERVLTKKASTA</sequence>
<keyword evidence="3" id="KW-1185">Reference proteome</keyword>
<dbReference type="RefSeq" id="XP_002426456.1">
    <property type="nucleotide sequence ID" value="XM_002426411.1"/>
</dbReference>
<dbReference type="VEuPathDB" id="VectorBase:PHUM254090"/>
<dbReference type="AlphaFoldDB" id="E0VK12"/>
<dbReference type="HOGENOM" id="CLU_2981454_0_0_1"/>
<dbReference type="GeneID" id="8235189"/>
<dbReference type="EnsemblMetazoa" id="PHUM254090-RA">
    <property type="protein sequence ID" value="PHUM254090-PA"/>
    <property type="gene ID" value="PHUM254090"/>
</dbReference>
<evidence type="ECO:0000313" key="1">
    <source>
        <dbReference type="EMBL" id="EEB13718.1"/>
    </source>
</evidence>
<dbReference type="EMBL" id="DS235235">
    <property type="protein sequence ID" value="EEB13718.1"/>
    <property type="molecule type" value="Genomic_DNA"/>
</dbReference>
<organism>
    <name type="scientific">Pediculus humanus subsp. corporis</name>
    <name type="common">Body louse</name>
    <dbReference type="NCBI Taxonomy" id="121224"/>
    <lineage>
        <taxon>Eukaryota</taxon>
        <taxon>Metazoa</taxon>
        <taxon>Ecdysozoa</taxon>
        <taxon>Arthropoda</taxon>
        <taxon>Hexapoda</taxon>
        <taxon>Insecta</taxon>
        <taxon>Pterygota</taxon>
        <taxon>Neoptera</taxon>
        <taxon>Paraneoptera</taxon>
        <taxon>Psocodea</taxon>
        <taxon>Troctomorpha</taxon>
        <taxon>Phthiraptera</taxon>
        <taxon>Anoplura</taxon>
        <taxon>Pediculidae</taxon>
        <taxon>Pediculus</taxon>
    </lineage>
</organism>
<reference evidence="1" key="1">
    <citation type="submission" date="2007-04" db="EMBL/GenBank/DDBJ databases">
        <title>Annotation of Pediculus humanus corporis strain USDA.</title>
        <authorList>
            <person name="Kirkness E."/>
            <person name="Hannick L."/>
            <person name="Hass B."/>
            <person name="Bruggner R."/>
            <person name="Lawson D."/>
            <person name="Bidwell S."/>
            <person name="Joardar V."/>
            <person name="Caler E."/>
            <person name="Walenz B."/>
            <person name="Inman J."/>
            <person name="Schobel S."/>
            <person name="Galinsky K."/>
            <person name="Amedeo P."/>
            <person name="Strausberg R."/>
        </authorList>
    </citation>
    <scope>NUCLEOTIDE SEQUENCE</scope>
    <source>
        <strain evidence="1">USDA</strain>
    </source>
</reference>
<dbReference type="KEGG" id="phu:Phum_PHUM254090"/>
<dbReference type="CTD" id="8235189"/>
<evidence type="ECO:0000313" key="2">
    <source>
        <dbReference type="EnsemblMetazoa" id="PHUM254090-PA"/>
    </source>
</evidence>
<dbReference type="InParanoid" id="E0VK12"/>
<dbReference type="Proteomes" id="UP000009046">
    <property type="component" value="Unassembled WGS sequence"/>
</dbReference>
<gene>
    <name evidence="2" type="primary">8235189</name>
    <name evidence="1" type="ORF">Phum_PHUM254090</name>
</gene>
<dbReference type="EMBL" id="AAZO01002944">
    <property type="status" value="NOT_ANNOTATED_CDS"/>
    <property type="molecule type" value="Genomic_DNA"/>
</dbReference>
<evidence type="ECO:0000313" key="3">
    <source>
        <dbReference type="Proteomes" id="UP000009046"/>
    </source>
</evidence>
<accession>E0VK12</accession>
<proteinExistence type="predicted"/>
<reference evidence="1" key="2">
    <citation type="submission" date="2007-04" db="EMBL/GenBank/DDBJ databases">
        <title>The genome of the human body louse.</title>
        <authorList>
            <consortium name="The Human Body Louse Genome Consortium"/>
            <person name="Kirkness E."/>
            <person name="Walenz B."/>
            <person name="Hass B."/>
            <person name="Bruggner R."/>
            <person name="Strausberg R."/>
        </authorList>
    </citation>
    <scope>NUCLEOTIDE SEQUENCE</scope>
    <source>
        <strain evidence="1">USDA</strain>
    </source>
</reference>